<evidence type="ECO:0000256" key="1">
    <source>
        <dbReference type="SAM" id="MobiDB-lite"/>
    </source>
</evidence>
<dbReference type="EMBL" id="CAXAMM010023002">
    <property type="protein sequence ID" value="CAK9052904.1"/>
    <property type="molecule type" value="Genomic_DNA"/>
</dbReference>
<dbReference type="PROSITE" id="PS50006">
    <property type="entry name" value="FHA_DOMAIN"/>
    <property type="match status" value="1"/>
</dbReference>
<dbReference type="SUPFAM" id="SSF49879">
    <property type="entry name" value="SMAD/FHA domain"/>
    <property type="match status" value="1"/>
</dbReference>
<feature type="compositionally biased region" description="Basic and acidic residues" evidence="1">
    <location>
        <begin position="118"/>
        <end position="150"/>
    </location>
</feature>
<proteinExistence type="predicted"/>
<dbReference type="InterPro" id="IPR000253">
    <property type="entry name" value="FHA_dom"/>
</dbReference>
<keyword evidence="4" id="KW-1185">Reference proteome</keyword>
<evidence type="ECO:0000259" key="2">
    <source>
        <dbReference type="PROSITE" id="PS50006"/>
    </source>
</evidence>
<comment type="caution">
    <text evidence="3">The sequence shown here is derived from an EMBL/GenBank/DDBJ whole genome shotgun (WGS) entry which is preliminary data.</text>
</comment>
<gene>
    <name evidence="3" type="ORF">SCF082_LOCUS28897</name>
</gene>
<feature type="compositionally biased region" description="Basic and acidic residues" evidence="1">
    <location>
        <begin position="10"/>
        <end position="22"/>
    </location>
</feature>
<dbReference type="Pfam" id="PF00498">
    <property type="entry name" value="FHA"/>
    <property type="match status" value="1"/>
</dbReference>
<feature type="compositionally biased region" description="Basic and acidic residues" evidence="1">
    <location>
        <begin position="158"/>
        <end position="172"/>
    </location>
</feature>
<feature type="compositionally biased region" description="Gly residues" evidence="1">
    <location>
        <begin position="173"/>
        <end position="189"/>
    </location>
</feature>
<feature type="domain" description="FHA" evidence="2">
    <location>
        <begin position="264"/>
        <end position="319"/>
    </location>
</feature>
<organism evidence="3 4">
    <name type="scientific">Durusdinium trenchii</name>
    <dbReference type="NCBI Taxonomy" id="1381693"/>
    <lineage>
        <taxon>Eukaryota</taxon>
        <taxon>Sar</taxon>
        <taxon>Alveolata</taxon>
        <taxon>Dinophyceae</taxon>
        <taxon>Suessiales</taxon>
        <taxon>Symbiodiniaceae</taxon>
        <taxon>Durusdinium</taxon>
    </lineage>
</organism>
<dbReference type="Proteomes" id="UP001642464">
    <property type="component" value="Unassembled WGS sequence"/>
</dbReference>
<name>A0ABP0MN67_9DINO</name>
<dbReference type="Gene3D" id="2.60.200.20">
    <property type="match status" value="1"/>
</dbReference>
<dbReference type="InterPro" id="IPR050923">
    <property type="entry name" value="Cell_Proc_Reg/RNA_Proc"/>
</dbReference>
<evidence type="ECO:0000313" key="3">
    <source>
        <dbReference type="EMBL" id="CAK9052904.1"/>
    </source>
</evidence>
<feature type="compositionally biased region" description="Basic and acidic residues" evidence="1">
    <location>
        <begin position="193"/>
        <end position="202"/>
    </location>
</feature>
<dbReference type="SMART" id="SM00240">
    <property type="entry name" value="FHA"/>
    <property type="match status" value="1"/>
</dbReference>
<dbReference type="InterPro" id="IPR008984">
    <property type="entry name" value="SMAD_FHA_dom_sf"/>
</dbReference>
<feature type="region of interest" description="Disordered" evidence="1">
    <location>
        <begin position="1"/>
        <end position="209"/>
    </location>
</feature>
<sequence>MGGDSDSDLDLERPNKGSKKPEAAPVKEVQKKEETKVKKRKEERPKAAAARGAGSSPGAGAGSDSDLNVQRKPKKRPKEESDDLAPPRPRAKTKDKEEKKVSRKAKPQDLDSDGSDLQLERPKKEAKSEKDQKVPPKAQKKDDSDSDVPRRPAPGGFDRLEPSRSRDPKGKGDGFGFGKGDGFGKGTGKGKGKGKEENDQPKEQPNFEPSGLLALEDNAKNGIPLKFTVPAEARRPATKWRLYVFSKRNGEKPKMIHIYKNVGYLFGKDRRIVDVPTDHPTCSKQHAVLHYRQTSTGLVKPYIMDLESVNGTFVNGSRIDAARYVELREKDVLKFGMSSREFVLLHGGSANHVAIDAKDLKSDSE</sequence>
<feature type="compositionally biased region" description="Basic and acidic residues" evidence="1">
    <location>
        <begin position="28"/>
        <end position="46"/>
    </location>
</feature>
<reference evidence="3 4" key="1">
    <citation type="submission" date="2024-02" db="EMBL/GenBank/DDBJ databases">
        <authorList>
            <person name="Chen Y."/>
            <person name="Shah S."/>
            <person name="Dougan E. K."/>
            <person name="Thang M."/>
            <person name="Chan C."/>
        </authorList>
    </citation>
    <scope>NUCLEOTIDE SEQUENCE [LARGE SCALE GENOMIC DNA]</scope>
</reference>
<accession>A0ABP0MN67</accession>
<evidence type="ECO:0000313" key="4">
    <source>
        <dbReference type="Proteomes" id="UP001642464"/>
    </source>
</evidence>
<dbReference type="PANTHER" id="PTHR23308">
    <property type="entry name" value="NUCLEAR INHIBITOR OF PROTEIN PHOSPHATASE-1"/>
    <property type="match status" value="1"/>
</dbReference>
<protein>
    <submittedName>
        <fullName evidence="3">FHA domain-containing protein DDL (Protein DAWDLE)</fullName>
    </submittedName>
</protein>